<dbReference type="Pfam" id="PF07654">
    <property type="entry name" value="C1-set"/>
    <property type="match status" value="1"/>
</dbReference>
<dbReference type="PROSITE" id="PS00290">
    <property type="entry name" value="IG_MHC"/>
    <property type="match status" value="1"/>
</dbReference>
<dbReference type="AlphaFoldDB" id="A0A667XYS3"/>
<dbReference type="SUPFAM" id="SSF54452">
    <property type="entry name" value="MHC antigen-recognition domain"/>
    <property type="match status" value="1"/>
</dbReference>
<protein>
    <submittedName>
        <fullName evidence="6">H-2 class II histocompatibility antigen, A-U alpha chain-like</fullName>
    </submittedName>
</protein>
<dbReference type="GO" id="GO:0006955">
    <property type="term" value="P:immune response"/>
    <property type="evidence" value="ECO:0007669"/>
    <property type="project" value="InterPro"/>
</dbReference>
<dbReference type="GO" id="GO:0019882">
    <property type="term" value="P:antigen processing and presentation"/>
    <property type="evidence" value="ECO:0007669"/>
    <property type="project" value="InterPro"/>
</dbReference>
<evidence type="ECO:0000313" key="7">
    <source>
        <dbReference type="Proteomes" id="UP000472263"/>
    </source>
</evidence>
<dbReference type="PROSITE" id="PS50835">
    <property type="entry name" value="IG_LIKE"/>
    <property type="match status" value="1"/>
</dbReference>
<dbReference type="CDD" id="cd05767">
    <property type="entry name" value="IgC1_MHC_II_alpha"/>
    <property type="match status" value="1"/>
</dbReference>
<evidence type="ECO:0000256" key="1">
    <source>
        <dbReference type="ARBA" id="ARBA00007394"/>
    </source>
</evidence>
<feature type="domain" description="Ig-like" evidence="5">
    <location>
        <begin position="108"/>
        <end position="198"/>
    </location>
</feature>
<dbReference type="InParanoid" id="A0A667XYS3"/>
<reference evidence="6" key="1">
    <citation type="submission" date="2019-06" db="EMBL/GenBank/DDBJ databases">
        <authorList>
            <consortium name="Wellcome Sanger Institute Data Sharing"/>
        </authorList>
    </citation>
    <scope>NUCLEOTIDE SEQUENCE [LARGE SCALE GENOMIC DNA]</scope>
</reference>
<evidence type="ECO:0000313" key="6">
    <source>
        <dbReference type="Ensembl" id="ENSMMDP00005014406.1"/>
    </source>
</evidence>
<proteinExistence type="inferred from homology"/>
<dbReference type="InterPro" id="IPR013783">
    <property type="entry name" value="Ig-like_fold"/>
</dbReference>
<reference evidence="6" key="3">
    <citation type="submission" date="2025-09" db="UniProtKB">
        <authorList>
            <consortium name="Ensembl"/>
        </authorList>
    </citation>
    <scope>IDENTIFICATION</scope>
</reference>
<dbReference type="InterPro" id="IPR001003">
    <property type="entry name" value="MHC_II_a_N"/>
</dbReference>
<feature type="signal peptide" evidence="4">
    <location>
        <begin position="1"/>
        <end position="18"/>
    </location>
</feature>
<dbReference type="Pfam" id="PF00993">
    <property type="entry name" value="MHC_II_alpha"/>
    <property type="match status" value="1"/>
</dbReference>
<evidence type="ECO:0000256" key="3">
    <source>
        <dbReference type="ARBA" id="ARBA00023319"/>
    </source>
</evidence>
<dbReference type="InterPro" id="IPR011162">
    <property type="entry name" value="MHC_I/II-like_Ag-recog"/>
</dbReference>
<dbReference type="Ensembl" id="ENSMMDT00005014803.1">
    <property type="protein sequence ID" value="ENSMMDP00005014406.1"/>
    <property type="gene ID" value="ENSMMDG00005007405.1"/>
</dbReference>
<dbReference type="GeneTree" id="ENSGT00940000161847"/>
<dbReference type="InterPro" id="IPR036179">
    <property type="entry name" value="Ig-like_dom_sf"/>
</dbReference>
<dbReference type="SMART" id="SM00407">
    <property type="entry name" value="IGc1"/>
    <property type="match status" value="1"/>
</dbReference>
<dbReference type="PANTHER" id="PTHR19944">
    <property type="entry name" value="MHC CLASS II-RELATED"/>
    <property type="match status" value="1"/>
</dbReference>
<dbReference type="GO" id="GO:0042613">
    <property type="term" value="C:MHC class II protein complex"/>
    <property type="evidence" value="ECO:0007669"/>
    <property type="project" value="InterPro"/>
</dbReference>
<dbReference type="Gene3D" id="2.60.40.10">
    <property type="entry name" value="Immunoglobulins"/>
    <property type="match status" value="1"/>
</dbReference>
<feature type="chain" id="PRO_5025524892" evidence="4">
    <location>
        <begin position="19"/>
        <end position="247"/>
    </location>
</feature>
<dbReference type="Proteomes" id="UP000472263">
    <property type="component" value="Chromosome 16"/>
</dbReference>
<keyword evidence="4" id="KW-0732">Signal</keyword>
<dbReference type="InterPro" id="IPR007110">
    <property type="entry name" value="Ig-like_dom"/>
</dbReference>
<keyword evidence="2" id="KW-0325">Glycoprotein</keyword>
<accession>A0A667XYS3</accession>
<dbReference type="InterPro" id="IPR003597">
    <property type="entry name" value="Ig_C1-set"/>
</dbReference>
<name>A0A667XYS3_9TELE</name>
<evidence type="ECO:0000259" key="5">
    <source>
        <dbReference type="PROSITE" id="PS50835"/>
    </source>
</evidence>
<organism evidence="6 7">
    <name type="scientific">Myripristis murdjan</name>
    <name type="common">pinecone soldierfish</name>
    <dbReference type="NCBI Taxonomy" id="586833"/>
    <lineage>
        <taxon>Eukaryota</taxon>
        <taxon>Metazoa</taxon>
        <taxon>Chordata</taxon>
        <taxon>Craniata</taxon>
        <taxon>Vertebrata</taxon>
        <taxon>Euteleostomi</taxon>
        <taxon>Actinopterygii</taxon>
        <taxon>Neopterygii</taxon>
        <taxon>Teleostei</taxon>
        <taxon>Neoteleostei</taxon>
        <taxon>Acanthomorphata</taxon>
        <taxon>Holocentriformes</taxon>
        <taxon>Holocentridae</taxon>
        <taxon>Myripristis</taxon>
    </lineage>
</organism>
<keyword evidence="3" id="KW-0393">Immunoglobulin domain</keyword>
<reference evidence="6" key="2">
    <citation type="submission" date="2025-08" db="UniProtKB">
        <authorList>
            <consortium name="Ensembl"/>
        </authorList>
    </citation>
    <scope>IDENTIFICATION</scope>
</reference>
<keyword evidence="7" id="KW-1185">Reference proteome</keyword>
<dbReference type="PANTHER" id="PTHR19944:SF105">
    <property type="entry name" value="RLA CLASS II HISTOCOMPATIBILITY ANTIGEN, DP ALPHA-1 CHAIN"/>
    <property type="match status" value="1"/>
</dbReference>
<evidence type="ECO:0000256" key="2">
    <source>
        <dbReference type="ARBA" id="ARBA00023180"/>
    </source>
</evidence>
<comment type="similarity">
    <text evidence="1">Belongs to the MHC class II family.</text>
</comment>
<dbReference type="InterPro" id="IPR050160">
    <property type="entry name" value="MHC/Immunoglobulin"/>
</dbReference>
<sequence>MKLPAIIALLLNIVCASSQILHELVPFMGCTLNDTEAQITVDGEEIVYADFQRKELVFTVPTFMVDDPAALIESARLLHNTLRNKNLCAAAVAYLMQELHNPPEEEDPPNTAIYPSDEVELGVENSLICFVNYFYPPSIKVNWTKNGKRVSDEASLSRYYPNDDGTFHQFSILPFTPSEGDIYSCMVEHSALEEPEIKFWEPELNSPSLGPDIFCGVGLTVGMLGVAAGTFLIVKESRNLFLSLDFS</sequence>
<dbReference type="InterPro" id="IPR003006">
    <property type="entry name" value="Ig/MHC_CS"/>
</dbReference>
<dbReference type="SUPFAM" id="SSF48726">
    <property type="entry name" value="Immunoglobulin"/>
    <property type="match status" value="1"/>
</dbReference>
<evidence type="ECO:0000256" key="4">
    <source>
        <dbReference type="SAM" id="SignalP"/>
    </source>
</evidence>
<gene>
    <name evidence="6" type="primary">LOC115373424</name>
</gene>